<protein>
    <recommendedName>
        <fullName evidence="4">Small multi-drug export protein</fullName>
    </recommendedName>
</protein>
<keyword evidence="1" id="KW-1133">Transmembrane helix</keyword>
<dbReference type="Pfam" id="PF06695">
    <property type="entry name" value="Sm_multidrug_ex"/>
    <property type="match status" value="1"/>
</dbReference>
<evidence type="ECO:0000256" key="1">
    <source>
        <dbReference type="SAM" id="Phobius"/>
    </source>
</evidence>
<dbReference type="Proteomes" id="UP000034054">
    <property type="component" value="Unassembled WGS sequence"/>
</dbReference>
<organism evidence="2 3">
    <name type="scientific">Candidatus Uhrbacteria bacterium GW2011_GWA2_52_8d</name>
    <dbReference type="NCBI Taxonomy" id="1618979"/>
    <lineage>
        <taxon>Bacteria</taxon>
        <taxon>Candidatus Uhriibacteriota</taxon>
    </lineage>
</organism>
<reference evidence="2 3" key="1">
    <citation type="journal article" date="2015" name="Nature">
        <title>rRNA introns, odd ribosomes, and small enigmatic genomes across a large radiation of phyla.</title>
        <authorList>
            <person name="Brown C.T."/>
            <person name="Hug L.A."/>
            <person name="Thomas B.C."/>
            <person name="Sharon I."/>
            <person name="Castelle C.J."/>
            <person name="Singh A."/>
            <person name="Wilkins M.J."/>
            <person name="Williams K.H."/>
            <person name="Banfield J.F."/>
        </authorList>
    </citation>
    <scope>NUCLEOTIDE SEQUENCE [LARGE SCALE GENOMIC DNA]</scope>
</reference>
<evidence type="ECO:0008006" key="4">
    <source>
        <dbReference type="Google" id="ProtNLM"/>
    </source>
</evidence>
<dbReference type="InterPro" id="IPR009577">
    <property type="entry name" value="Sm_multidrug_ex"/>
</dbReference>
<keyword evidence="1" id="KW-0812">Transmembrane</keyword>
<accession>A0A0G1ZV12</accession>
<evidence type="ECO:0000313" key="3">
    <source>
        <dbReference type="Proteomes" id="UP000034054"/>
    </source>
</evidence>
<dbReference type="EMBL" id="LCRH01000039">
    <property type="protein sequence ID" value="KKW32157.1"/>
    <property type="molecule type" value="Genomic_DNA"/>
</dbReference>
<feature type="transmembrane region" description="Helical" evidence="1">
    <location>
        <begin position="47"/>
        <end position="74"/>
    </location>
</feature>
<dbReference type="PANTHER" id="PTHR36007:SF2">
    <property type="entry name" value="TRANSPORT PROTEIN-RELATED"/>
    <property type="match status" value="1"/>
</dbReference>
<proteinExistence type="predicted"/>
<feature type="transmembrane region" description="Helical" evidence="1">
    <location>
        <begin position="102"/>
        <end position="130"/>
    </location>
</feature>
<feature type="transmembrane region" description="Helical" evidence="1">
    <location>
        <begin position="136"/>
        <end position="160"/>
    </location>
</feature>
<sequence length="166" mass="18445">MIDFLIQFFGGISPELASALLASLPVTELRAALPIALLVFELDPFTAYFWTVFGNLIPILLVYLILPPLMMFALRYTPRLNRRLETFFDVLKTKHGDRYSKWGAFFLFLFVAMPLPGTGVWTGTVLAVVFRIKPTLAISYIVAGLLVAGLLVLAITQGVFRGGTFL</sequence>
<gene>
    <name evidence="2" type="ORF">UY76_C0039G0004</name>
</gene>
<evidence type="ECO:0000313" key="2">
    <source>
        <dbReference type="EMBL" id="KKW32157.1"/>
    </source>
</evidence>
<name>A0A0G1ZV12_9BACT</name>
<keyword evidence="1" id="KW-0472">Membrane</keyword>
<dbReference type="AlphaFoldDB" id="A0A0G1ZV12"/>
<dbReference type="PANTHER" id="PTHR36007">
    <property type="entry name" value="TRANSPORT PROTEIN-RELATED"/>
    <property type="match status" value="1"/>
</dbReference>
<comment type="caution">
    <text evidence="2">The sequence shown here is derived from an EMBL/GenBank/DDBJ whole genome shotgun (WGS) entry which is preliminary data.</text>
</comment>